<dbReference type="InterPro" id="IPR011990">
    <property type="entry name" value="TPR-like_helical_dom_sf"/>
</dbReference>
<dbReference type="GO" id="GO:0005829">
    <property type="term" value="C:cytosol"/>
    <property type="evidence" value="ECO:0007669"/>
    <property type="project" value="UniProtKB-SubCell"/>
</dbReference>
<keyword evidence="7" id="KW-1185">Reference proteome</keyword>
<evidence type="ECO:0000256" key="4">
    <source>
        <dbReference type="ARBA" id="ARBA00022490"/>
    </source>
</evidence>
<proteinExistence type="inferred from homology"/>
<dbReference type="PANTHER" id="PTHR12875">
    <property type="entry name" value="GOLGI TO ER TRAFFIC PROTEIN 4 HOMOLOG"/>
    <property type="match status" value="1"/>
</dbReference>
<evidence type="ECO:0000313" key="7">
    <source>
        <dbReference type="Proteomes" id="UP001634394"/>
    </source>
</evidence>
<dbReference type="FunFam" id="1.25.40.10:FF:000060">
    <property type="entry name" value="Golgi to ER traffic protein 4 homolog"/>
    <property type="match status" value="1"/>
</dbReference>
<organism evidence="6 7">
    <name type="scientific">Sinanodonta woodiana</name>
    <name type="common">Chinese pond mussel</name>
    <name type="synonym">Anodonta woodiana</name>
    <dbReference type="NCBI Taxonomy" id="1069815"/>
    <lineage>
        <taxon>Eukaryota</taxon>
        <taxon>Metazoa</taxon>
        <taxon>Spiralia</taxon>
        <taxon>Lophotrochozoa</taxon>
        <taxon>Mollusca</taxon>
        <taxon>Bivalvia</taxon>
        <taxon>Autobranchia</taxon>
        <taxon>Heteroconchia</taxon>
        <taxon>Palaeoheterodonta</taxon>
        <taxon>Unionida</taxon>
        <taxon>Unionoidea</taxon>
        <taxon>Unionidae</taxon>
        <taxon>Unioninae</taxon>
        <taxon>Sinanodonta</taxon>
    </lineage>
</organism>
<evidence type="ECO:0000256" key="3">
    <source>
        <dbReference type="ARBA" id="ARBA00022448"/>
    </source>
</evidence>
<dbReference type="Pfam" id="PF04190">
    <property type="entry name" value="GET4"/>
    <property type="match status" value="1"/>
</dbReference>
<evidence type="ECO:0000256" key="1">
    <source>
        <dbReference type="ARBA" id="ARBA00004514"/>
    </source>
</evidence>
<comment type="similarity">
    <text evidence="2">Belongs to the GET4 family.</text>
</comment>
<feature type="region of interest" description="Disordered" evidence="5">
    <location>
        <begin position="303"/>
        <end position="324"/>
    </location>
</feature>
<evidence type="ECO:0000256" key="5">
    <source>
        <dbReference type="SAM" id="MobiDB-lite"/>
    </source>
</evidence>
<evidence type="ECO:0008006" key="8">
    <source>
        <dbReference type="Google" id="ProtNLM"/>
    </source>
</evidence>
<dbReference type="InterPro" id="IPR007317">
    <property type="entry name" value="GET4"/>
</dbReference>
<evidence type="ECO:0000313" key="6">
    <source>
        <dbReference type="EMBL" id="KAL3876174.1"/>
    </source>
</evidence>
<keyword evidence="3" id="KW-0813">Transport</keyword>
<keyword evidence="4" id="KW-0963">Cytoplasm</keyword>
<dbReference type="AlphaFoldDB" id="A0ABD3WQC8"/>
<comment type="caution">
    <text evidence="6">The sequence shown here is derived from an EMBL/GenBank/DDBJ whole genome shotgun (WGS) entry which is preliminary data.</text>
</comment>
<name>A0ABD3WQC8_SINWO</name>
<accession>A0ABD3WQC8</accession>
<feature type="compositionally biased region" description="Polar residues" evidence="5">
    <location>
        <begin position="309"/>
        <end position="324"/>
    </location>
</feature>
<dbReference type="EMBL" id="JBJQND010000005">
    <property type="protein sequence ID" value="KAL3876174.1"/>
    <property type="molecule type" value="Genomic_DNA"/>
</dbReference>
<sequence>MAASGNSGVERVLQKCLKCVEAGNFYEAHQMYRTVSFRYSGQKKYTEAIDLLYNGARTLLQHNQHSSGADLAMLVIDVLNAAKYAVTEDTIDKVVSLLRYMDPNAPERLPYLNAALRWTMKVDSHYNAGHPDLHKKCGMLFWQEKNYVQARYHFLHSSDGKNFAAMLIEYHTSQGFTSEVDLFIAQAVLQYLCLQNKDTAHVVFLSYTKDHPDVENGPPFLKPLLNFIWFLLIALEGGKVAVFTVLCEKYQTSIQRDPSYREYLDKIGQIFFGLPPPQTSPQGFFGNLLQSLLVDDDNDKITTHMPLQPTATTPVKQESNVDLD</sequence>
<gene>
    <name evidence="6" type="ORF">ACJMK2_034045</name>
</gene>
<comment type="subcellular location">
    <subcellularLocation>
        <location evidence="1">Cytoplasm</location>
        <location evidence="1">Cytosol</location>
    </subcellularLocation>
</comment>
<dbReference type="Proteomes" id="UP001634394">
    <property type="component" value="Unassembled WGS sequence"/>
</dbReference>
<dbReference type="Gene3D" id="1.25.40.10">
    <property type="entry name" value="Tetratricopeptide repeat domain"/>
    <property type="match status" value="1"/>
</dbReference>
<reference evidence="6 7" key="1">
    <citation type="submission" date="2024-11" db="EMBL/GenBank/DDBJ databases">
        <title>Chromosome-level genome assembly of the freshwater bivalve Anodonta woodiana.</title>
        <authorList>
            <person name="Chen X."/>
        </authorList>
    </citation>
    <scope>NUCLEOTIDE SEQUENCE [LARGE SCALE GENOMIC DNA]</scope>
    <source>
        <strain evidence="6">MN2024</strain>
        <tissue evidence="6">Gills</tissue>
    </source>
</reference>
<evidence type="ECO:0000256" key="2">
    <source>
        <dbReference type="ARBA" id="ARBA00005351"/>
    </source>
</evidence>
<protein>
    <recommendedName>
        <fullName evidence="8">Golgi to ER traffic protein 4 homolog</fullName>
    </recommendedName>
</protein>
<dbReference type="PANTHER" id="PTHR12875:SF0">
    <property type="entry name" value="GOLGI TO ER TRAFFIC PROTEIN 4 HOMOLOG"/>
    <property type="match status" value="1"/>
</dbReference>